<dbReference type="Proteomes" id="UP000799424">
    <property type="component" value="Unassembled WGS sequence"/>
</dbReference>
<sequence length="165" mass="18304">MPRRNPRRKVAKKPKVQLQENGLVSVDPTPKHLVAIRGSVARLQRFSFFCHMNRDIWAARLCRGQLEAVRSVSIQGACVIDDGGDDPGGCRDDGPTPPKTCSALFPNLRRIGVCTDPEESGENWIVGRFTSMAREAGLAHWSEWVQLMERSDVEVVELSLLGVPV</sequence>
<evidence type="ECO:0000313" key="1">
    <source>
        <dbReference type="EMBL" id="KAF2831270.1"/>
    </source>
</evidence>
<dbReference type="EMBL" id="MU006218">
    <property type="protein sequence ID" value="KAF2831270.1"/>
    <property type="molecule type" value="Genomic_DNA"/>
</dbReference>
<gene>
    <name evidence="1" type="ORF">CC86DRAFT_378145</name>
</gene>
<dbReference type="AlphaFoldDB" id="A0A6A7AD83"/>
<organism evidence="1 2">
    <name type="scientific">Ophiobolus disseminans</name>
    <dbReference type="NCBI Taxonomy" id="1469910"/>
    <lineage>
        <taxon>Eukaryota</taxon>
        <taxon>Fungi</taxon>
        <taxon>Dikarya</taxon>
        <taxon>Ascomycota</taxon>
        <taxon>Pezizomycotina</taxon>
        <taxon>Dothideomycetes</taxon>
        <taxon>Pleosporomycetidae</taxon>
        <taxon>Pleosporales</taxon>
        <taxon>Pleosporineae</taxon>
        <taxon>Phaeosphaeriaceae</taxon>
        <taxon>Ophiobolus</taxon>
    </lineage>
</organism>
<proteinExistence type="predicted"/>
<protein>
    <submittedName>
        <fullName evidence="1">Uncharacterized protein</fullName>
    </submittedName>
</protein>
<evidence type="ECO:0000313" key="2">
    <source>
        <dbReference type="Proteomes" id="UP000799424"/>
    </source>
</evidence>
<name>A0A6A7AD83_9PLEO</name>
<keyword evidence="2" id="KW-1185">Reference proteome</keyword>
<accession>A0A6A7AD83</accession>
<reference evidence="1" key="1">
    <citation type="journal article" date="2020" name="Stud. Mycol.">
        <title>101 Dothideomycetes genomes: a test case for predicting lifestyles and emergence of pathogens.</title>
        <authorList>
            <person name="Haridas S."/>
            <person name="Albert R."/>
            <person name="Binder M."/>
            <person name="Bloem J."/>
            <person name="Labutti K."/>
            <person name="Salamov A."/>
            <person name="Andreopoulos B."/>
            <person name="Baker S."/>
            <person name="Barry K."/>
            <person name="Bills G."/>
            <person name="Bluhm B."/>
            <person name="Cannon C."/>
            <person name="Castanera R."/>
            <person name="Culley D."/>
            <person name="Daum C."/>
            <person name="Ezra D."/>
            <person name="Gonzalez J."/>
            <person name="Henrissat B."/>
            <person name="Kuo A."/>
            <person name="Liang C."/>
            <person name="Lipzen A."/>
            <person name="Lutzoni F."/>
            <person name="Magnuson J."/>
            <person name="Mondo S."/>
            <person name="Nolan M."/>
            <person name="Ohm R."/>
            <person name="Pangilinan J."/>
            <person name="Park H.-J."/>
            <person name="Ramirez L."/>
            <person name="Alfaro M."/>
            <person name="Sun H."/>
            <person name="Tritt A."/>
            <person name="Yoshinaga Y."/>
            <person name="Zwiers L.-H."/>
            <person name="Turgeon B."/>
            <person name="Goodwin S."/>
            <person name="Spatafora J."/>
            <person name="Crous P."/>
            <person name="Grigoriev I."/>
        </authorList>
    </citation>
    <scope>NUCLEOTIDE SEQUENCE</scope>
    <source>
        <strain evidence="1">CBS 113818</strain>
    </source>
</reference>